<proteinExistence type="predicted"/>
<dbReference type="Proteomes" id="UP000777438">
    <property type="component" value="Unassembled WGS sequence"/>
</dbReference>
<comment type="caution">
    <text evidence="2">The sequence shown here is derived from an EMBL/GenBank/DDBJ whole genome shotgun (WGS) entry which is preliminary data.</text>
</comment>
<evidence type="ECO:0000313" key="2">
    <source>
        <dbReference type="EMBL" id="KAH6893045.1"/>
    </source>
</evidence>
<accession>A0A9P8WB32</accession>
<evidence type="ECO:0000313" key="3">
    <source>
        <dbReference type="Proteomes" id="UP000777438"/>
    </source>
</evidence>
<reference evidence="2 3" key="1">
    <citation type="journal article" date="2021" name="Nat. Commun.">
        <title>Genetic determinants of endophytism in the Arabidopsis root mycobiome.</title>
        <authorList>
            <person name="Mesny F."/>
            <person name="Miyauchi S."/>
            <person name="Thiergart T."/>
            <person name="Pickel B."/>
            <person name="Atanasova L."/>
            <person name="Karlsson M."/>
            <person name="Huettel B."/>
            <person name="Barry K.W."/>
            <person name="Haridas S."/>
            <person name="Chen C."/>
            <person name="Bauer D."/>
            <person name="Andreopoulos W."/>
            <person name="Pangilinan J."/>
            <person name="LaButti K."/>
            <person name="Riley R."/>
            <person name="Lipzen A."/>
            <person name="Clum A."/>
            <person name="Drula E."/>
            <person name="Henrissat B."/>
            <person name="Kohler A."/>
            <person name="Grigoriev I.V."/>
            <person name="Martin F.M."/>
            <person name="Hacquard S."/>
        </authorList>
    </citation>
    <scope>NUCLEOTIDE SEQUENCE [LARGE SCALE GENOMIC DNA]</scope>
    <source>
        <strain evidence="2 3">MPI-CAGE-CH-0241</strain>
    </source>
</reference>
<sequence length="110" mass="11573">MKGSLFSVFRLVSRPALSFASSVRVTPSVPRPLALFHRLSLFCLGLTPGPSPVRCCCCCFFFSSSPWSHPVPSRVLGGAPSLESPAGDPVPGPAKSPPYLGTGQLSTNQN</sequence>
<evidence type="ECO:0000256" key="1">
    <source>
        <dbReference type="SAM" id="MobiDB-lite"/>
    </source>
</evidence>
<protein>
    <submittedName>
        <fullName evidence="2">Uncharacterized protein</fullName>
    </submittedName>
</protein>
<dbReference type="EMBL" id="JAGPYM010000006">
    <property type="protein sequence ID" value="KAH6893045.1"/>
    <property type="molecule type" value="Genomic_DNA"/>
</dbReference>
<name>A0A9P8WB32_9HYPO</name>
<dbReference type="AlphaFoldDB" id="A0A9P8WB32"/>
<gene>
    <name evidence="2" type="ORF">B0T10DRAFT_264660</name>
</gene>
<organism evidence="2 3">
    <name type="scientific">Thelonectria olida</name>
    <dbReference type="NCBI Taxonomy" id="1576542"/>
    <lineage>
        <taxon>Eukaryota</taxon>
        <taxon>Fungi</taxon>
        <taxon>Dikarya</taxon>
        <taxon>Ascomycota</taxon>
        <taxon>Pezizomycotina</taxon>
        <taxon>Sordariomycetes</taxon>
        <taxon>Hypocreomycetidae</taxon>
        <taxon>Hypocreales</taxon>
        <taxon>Nectriaceae</taxon>
        <taxon>Thelonectria</taxon>
    </lineage>
</organism>
<feature type="region of interest" description="Disordered" evidence="1">
    <location>
        <begin position="78"/>
        <end position="110"/>
    </location>
</feature>
<keyword evidence="3" id="KW-1185">Reference proteome</keyword>